<dbReference type="Gene3D" id="3.40.50.10900">
    <property type="entry name" value="PAC-like subunit"/>
    <property type="match status" value="1"/>
</dbReference>
<protein>
    <recommendedName>
        <fullName evidence="1">Proteasome assembly chaperone 2</fullName>
    </recommendedName>
</protein>
<accession>A0A6U0E7I4</accession>
<evidence type="ECO:0000256" key="2">
    <source>
        <dbReference type="ARBA" id="ARBA00023186"/>
    </source>
</evidence>
<gene>
    <name evidence="4" type="ORF">OMED0929_LOCUS60</name>
    <name evidence="5" type="ORF">OMED0936_LOCUS205</name>
</gene>
<dbReference type="PANTHER" id="PTHR12970">
    <property type="entry name" value="PROTEASOME ASSEMBLY CHAPERONE 2"/>
    <property type="match status" value="1"/>
</dbReference>
<proteinExistence type="inferred from homology"/>
<dbReference type="GO" id="GO:0005829">
    <property type="term" value="C:cytosol"/>
    <property type="evidence" value="ECO:0007669"/>
    <property type="project" value="TreeGrafter"/>
</dbReference>
<dbReference type="InterPro" id="IPR038389">
    <property type="entry name" value="PSMG2_sf"/>
</dbReference>
<sequence length="279" mass="29228">MTVEDADVLIAPVSGACGNVGQLACDALALNWNLTRVGTCDFEHLSPVVGRDALFDDTATSVGSHARAPSGSLACAFEVYSGVTRASDGAEKRVVVVQIRSDACVGARRAFVDEYSDFLLTFANAKRVVLVSALPASVGEAEAQIGGTKWRAARGDDEFLRACAAVDLTALESNVCLPDDVMHASVDPHWALMDVLDAKDVARKVGCLVAVCSEGDNSADGAGMALAVARACDIVVDDASVDASAIGGDEPVTYIGPWRVPRSWSVAFGTRAMRREMFA</sequence>
<comment type="similarity">
    <text evidence="3">Belongs to the PSMG2 family.</text>
</comment>
<evidence type="ECO:0000313" key="4">
    <source>
        <dbReference type="EMBL" id="CAD8575172.1"/>
    </source>
</evidence>
<dbReference type="InterPro" id="IPR019151">
    <property type="entry name" value="Proteasome_assmbl_chaperone_2"/>
</dbReference>
<reference evidence="5" key="1">
    <citation type="submission" date="2021-01" db="EMBL/GenBank/DDBJ databases">
        <authorList>
            <person name="Corre E."/>
            <person name="Pelletier E."/>
            <person name="Niang G."/>
            <person name="Scheremetjew M."/>
            <person name="Finn R."/>
            <person name="Kale V."/>
            <person name="Holt S."/>
            <person name="Cochrane G."/>
            <person name="Meng A."/>
            <person name="Brown T."/>
            <person name="Cohen L."/>
        </authorList>
    </citation>
    <scope>NUCLEOTIDE SEQUENCE</scope>
    <source>
        <strain evidence="4">Clade-D-RCC2572</strain>
        <strain evidence="5">Clade-D-RCC2573</strain>
    </source>
</reference>
<dbReference type="Pfam" id="PF09754">
    <property type="entry name" value="PAC2"/>
    <property type="match status" value="1"/>
</dbReference>
<dbReference type="EMBL" id="HBFF01000260">
    <property type="protein sequence ID" value="CAD8727297.1"/>
    <property type="molecule type" value="Transcribed_RNA"/>
</dbReference>
<dbReference type="EMBL" id="HBEW01000071">
    <property type="protein sequence ID" value="CAD8575172.1"/>
    <property type="molecule type" value="Transcribed_RNA"/>
</dbReference>
<dbReference type="GO" id="GO:0005634">
    <property type="term" value="C:nucleus"/>
    <property type="evidence" value="ECO:0007669"/>
    <property type="project" value="TreeGrafter"/>
</dbReference>
<evidence type="ECO:0000256" key="1">
    <source>
        <dbReference type="ARBA" id="ARBA00019186"/>
    </source>
</evidence>
<dbReference type="GO" id="GO:0043248">
    <property type="term" value="P:proteasome assembly"/>
    <property type="evidence" value="ECO:0007669"/>
    <property type="project" value="TreeGrafter"/>
</dbReference>
<evidence type="ECO:0000313" key="5">
    <source>
        <dbReference type="EMBL" id="CAD8727297.1"/>
    </source>
</evidence>
<dbReference type="InterPro" id="IPR016562">
    <property type="entry name" value="Proteasome_assmbl_chp_2_euk"/>
</dbReference>
<dbReference type="AlphaFoldDB" id="A0A6U0E7I4"/>
<name>A0A6U0E7I4_9CHLO</name>
<organism evidence="5">
    <name type="scientific">Ostreococcus mediterraneus</name>
    <dbReference type="NCBI Taxonomy" id="1486918"/>
    <lineage>
        <taxon>Eukaryota</taxon>
        <taxon>Viridiplantae</taxon>
        <taxon>Chlorophyta</taxon>
        <taxon>Mamiellophyceae</taxon>
        <taxon>Mamiellales</taxon>
        <taxon>Bathycoccaceae</taxon>
        <taxon>Ostreococcus</taxon>
    </lineage>
</organism>
<evidence type="ECO:0000256" key="3">
    <source>
        <dbReference type="ARBA" id="ARBA00025745"/>
    </source>
</evidence>
<keyword evidence="2" id="KW-0143">Chaperone</keyword>
<dbReference type="PANTHER" id="PTHR12970:SF1">
    <property type="entry name" value="PROTEASOME ASSEMBLY CHAPERONE 2"/>
    <property type="match status" value="1"/>
</dbReference>